<evidence type="ECO:0000256" key="1">
    <source>
        <dbReference type="SAM" id="Phobius"/>
    </source>
</evidence>
<accession>A0A369B7N9</accession>
<dbReference type="Pfam" id="PF06580">
    <property type="entry name" value="His_kinase"/>
    <property type="match status" value="1"/>
</dbReference>
<keyword evidence="1" id="KW-1133">Transmembrane helix</keyword>
<evidence type="ECO:0000259" key="2">
    <source>
        <dbReference type="SMART" id="SM00387"/>
    </source>
</evidence>
<keyword evidence="4" id="KW-1185">Reference proteome</keyword>
<dbReference type="SUPFAM" id="SSF158472">
    <property type="entry name" value="HAMP domain-like"/>
    <property type="match status" value="1"/>
</dbReference>
<dbReference type="Gene3D" id="6.10.340.10">
    <property type="match status" value="1"/>
</dbReference>
<evidence type="ECO:0000313" key="4">
    <source>
        <dbReference type="Proteomes" id="UP000253034"/>
    </source>
</evidence>
<dbReference type="InterPro" id="IPR003594">
    <property type="entry name" value="HATPase_dom"/>
</dbReference>
<dbReference type="SUPFAM" id="SSF55874">
    <property type="entry name" value="ATPase domain of HSP90 chaperone/DNA topoisomerase II/histidine kinase"/>
    <property type="match status" value="1"/>
</dbReference>
<feature type="transmembrane region" description="Helical" evidence="1">
    <location>
        <begin position="293"/>
        <end position="317"/>
    </location>
</feature>
<dbReference type="Pfam" id="PF02518">
    <property type="entry name" value="HATPase_c"/>
    <property type="match status" value="1"/>
</dbReference>
<dbReference type="Proteomes" id="UP000253034">
    <property type="component" value="Unassembled WGS sequence"/>
</dbReference>
<dbReference type="EMBL" id="QPJT01000007">
    <property type="protein sequence ID" value="RCX17530.1"/>
    <property type="molecule type" value="Genomic_DNA"/>
</dbReference>
<protein>
    <submittedName>
        <fullName evidence="3">Sensor histidine kinase YesM</fullName>
    </submittedName>
</protein>
<keyword evidence="1" id="KW-0812">Transmembrane</keyword>
<gene>
    <name evidence="3" type="ORF">DFR58_10776</name>
</gene>
<dbReference type="AlphaFoldDB" id="A0A369B7N9"/>
<feature type="domain" description="Histidine kinase/HSP90-like ATPase" evidence="2">
    <location>
        <begin position="467"/>
        <end position="582"/>
    </location>
</feature>
<keyword evidence="3" id="KW-0418">Kinase</keyword>
<proteinExistence type="predicted"/>
<dbReference type="PANTHER" id="PTHR34220">
    <property type="entry name" value="SENSOR HISTIDINE KINASE YPDA"/>
    <property type="match status" value="1"/>
</dbReference>
<sequence length="587" mass="66935">MKFFRIFDRFLLRSRLIISFSLLVAASLIILGTICYEIFSNKILSKSMDYNLQITDQISNNVDLYFSGILNVASSLSYNSDIKYYGNYFTKSDKSGNIKDISTTLFNIVAEKPDIDNIGILYNGTVLISTYNTYNNLLFQKNADYYNLEDIYLNAKIVPFSEKNKIGEYTFAAVKSVYTPNERDSFLSIVEVNFKFDRLDTIFNNLRNKESMSAYITNSKGVIQYAADKSIIHNNVFEKSGYAIPENLQNSIVDIGKDQYVVSVSPLSNTDMYIVTTEPLKDLTSAAQSIKDLTMVFILLFLIIAVIISVILSSAFTKPLMNLVERMEMVAFGKFDTFKALHSSPEIQILFGKFNTMTVQINQLMIDINEKNRLKRKAELFALQSQIKPHFLYNTLNTITSMSVLSGNREITKMTTSLAKLLRLSLNMLEFIKIRDELQHVKYYINIQAIRYKDKFDVCFDVPEAILDYDIVKLILQPLVENSISHGFETKHEKGHIVITGCEEGNNIRLSVIDNGIGMNEDVVDNINERLSLSTGFSEQQSIGIYNVNARIKLYYGESYGLFIKSRKNEGTTADILLPKKKEWIAE</sequence>
<dbReference type="InterPro" id="IPR036890">
    <property type="entry name" value="HATPase_C_sf"/>
</dbReference>
<name>A0A369B7N9_9FIRM</name>
<dbReference type="Gene3D" id="3.30.565.10">
    <property type="entry name" value="Histidine kinase-like ATPase, C-terminal domain"/>
    <property type="match status" value="1"/>
</dbReference>
<evidence type="ECO:0000313" key="3">
    <source>
        <dbReference type="EMBL" id="RCX17530.1"/>
    </source>
</evidence>
<dbReference type="GO" id="GO:0000155">
    <property type="term" value="F:phosphorelay sensor kinase activity"/>
    <property type="evidence" value="ECO:0007669"/>
    <property type="project" value="InterPro"/>
</dbReference>
<dbReference type="SMART" id="SM00387">
    <property type="entry name" value="HATPase_c"/>
    <property type="match status" value="1"/>
</dbReference>
<dbReference type="RefSeq" id="WP_147273158.1">
    <property type="nucleotide sequence ID" value="NZ_QPJT01000007.1"/>
</dbReference>
<dbReference type="InterPro" id="IPR050640">
    <property type="entry name" value="Bact_2-comp_sensor_kinase"/>
</dbReference>
<keyword evidence="1" id="KW-0472">Membrane</keyword>
<dbReference type="PANTHER" id="PTHR34220:SF7">
    <property type="entry name" value="SENSOR HISTIDINE KINASE YPDA"/>
    <property type="match status" value="1"/>
</dbReference>
<reference evidence="3 4" key="1">
    <citation type="submission" date="2018-07" db="EMBL/GenBank/DDBJ databases">
        <title>Genomic Encyclopedia of Type Strains, Phase IV (KMG-IV): sequencing the most valuable type-strain genomes for metagenomic binning, comparative biology and taxonomic classification.</title>
        <authorList>
            <person name="Goeker M."/>
        </authorList>
    </citation>
    <scope>NUCLEOTIDE SEQUENCE [LARGE SCALE GENOMIC DNA]</scope>
    <source>
        <strain evidence="3 4">DSM 27016</strain>
    </source>
</reference>
<dbReference type="GO" id="GO:0016020">
    <property type="term" value="C:membrane"/>
    <property type="evidence" value="ECO:0007669"/>
    <property type="project" value="InterPro"/>
</dbReference>
<dbReference type="InterPro" id="IPR010559">
    <property type="entry name" value="Sig_transdc_His_kin_internal"/>
</dbReference>
<dbReference type="OrthoDB" id="9809348at2"/>
<keyword evidence="3" id="KW-0808">Transferase</keyword>
<organism evidence="3 4">
    <name type="scientific">Anaerobacterium chartisolvens</name>
    <dbReference type="NCBI Taxonomy" id="1297424"/>
    <lineage>
        <taxon>Bacteria</taxon>
        <taxon>Bacillati</taxon>
        <taxon>Bacillota</taxon>
        <taxon>Clostridia</taxon>
        <taxon>Eubacteriales</taxon>
        <taxon>Oscillospiraceae</taxon>
        <taxon>Anaerobacterium</taxon>
    </lineage>
</organism>
<comment type="caution">
    <text evidence="3">The sequence shown here is derived from an EMBL/GenBank/DDBJ whole genome shotgun (WGS) entry which is preliminary data.</text>
</comment>